<gene>
    <name evidence="1" type="ORF">J0M35_04470</name>
</gene>
<dbReference type="EMBL" id="JAFLCK010000004">
    <property type="protein sequence ID" value="MBN8659592.1"/>
    <property type="molecule type" value="Genomic_DNA"/>
</dbReference>
<dbReference type="AlphaFoldDB" id="A0A8J7PE64"/>
<dbReference type="Proteomes" id="UP000664277">
    <property type="component" value="Unassembled WGS sequence"/>
</dbReference>
<dbReference type="Gene3D" id="3.30.460.10">
    <property type="entry name" value="Beta Polymerase, domain 2"/>
    <property type="match status" value="1"/>
</dbReference>
<protein>
    <submittedName>
        <fullName evidence="1">Uncharacterized protein</fullName>
    </submittedName>
</protein>
<organism evidence="1 2">
    <name type="scientific">Candidatus Obscuribacter phosphatis</name>
    <dbReference type="NCBI Taxonomy" id="1906157"/>
    <lineage>
        <taxon>Bacteria</taxon>
        <taxon>Bacillati</taxon>
        <taxon>Candidatus Melainabacteria</taxon>
        <taxon>Candidatus Obscuribacterales</taxon>
        <taxon>Candidatus Obscuribacteraceae</taxon>
        <taxon>Candidatus Obscuribacter</taxon>
    </lineage>
</organism>
<comment type="caution">
    <text evidence="1">The sequence shown here is derived from an EMBL/GenBank/DDBJ whole genome shotgun (WGS) entry which is preliminary data.</text>
</comment>
<accession>A0A8J7PE64</accession>
<reference evidence="1" key="1">
    <citation type="submission" date="2021-02" db="EMBL/GenBank/DDBJ databases">
        <title>Genome-Resolved Metagenomics of a Microbial Community Performing Photosynthetic Biological Nutrient Removal.</title>
        <authorList>
            <person name="Mcdaniel E.A."/>
        </authorList>
    </citation>
    <scope>NUCLEOTIDE SEQUENCE</scope>
    <source>
        <strain evidence="1">UWPOB_OBS1</strain>
    </source>
</reference>
<dbReference type="InterPro" id="IPR043519">
    <property type="entry name" value="NT_sf"/>
</dbReference>
<dbReference type="SUPFAM" id="SSF81301">
    <property type="entry name" value="Nucleotidyltransferase"/>
    <property type="match status" value="1"/>
</dbReference>
<name>A0A8J7PE64_9BACT</name>
<sequence>MEEGTAKVEIKISRSLLLSVREAFRQSILEGERNLHTLAHLLASMLLGEFELHSNVIGTLPGVSERPFLIREKIDRDTLLSVTDIDLGEHMLDRFRYRSKDGWVPLELSANFVEYIPLEHRLSKVNRLTSRVKAEEELWNKVTDELFGVGELVSRDKHFKQFSKYVKDIFGIKIVCEDDQACMEVHDELEALTASRLNRERLELYKLSDEAVDIDTESEYEPQALHFIETKDYLNCAPEVMKQTGWRALKSVVLWNERLFEIQVQPLSNYYLEIDHMAGPSHRSFKRRRDAMRAELAERIPLYGFYRDLLRMLFLAEETSFECDLANVQIIQSD</sequence>
<evidence type="ECO:0000313" key="2">
    <source>
        <dbReference type="Proteomes" id="UP000664277"/>
    </source>
</evidence>
<evidence type="ECO:0000313" key="1">
    <source>
        <dbReference type="EMBL" id="MBN8659592.1"/>
    </source>
</evidence>
<proteinExistence type="predicted"/>